<dbReference type="PANTHER" id="PTHR12934">
    <property type="entry name" value="50S RIBOSOMAL PROTEIN L15"/>
    <property type="match status" value="1"/>
</dbReference>
<dbReference type="GO" id="GO:0019843">
    <property type="term" value="F:rRNA binding"/>
    <property type="evidence" value="ECO:0007669"/>
    <property type="project" value="UniProtKB-UniRule"/>
</dbReference>
<evidence type="ECO:0000259" key="7">
    <source>
        <dbReference type="Pfam" id="PF00828"/>
    </source>
</evidence>
<dbReference type="PROSITE" id="PS00475">
    <property type="entry name" value="RIBOSOMAL_L15"/>
    <property type="match status" value="1"/>
</dbReference>
<comment type="similarity">
    <text evidence="1 4 5">Belongs to the universal ribosomal protein uL15 family.</text>
</comment>
<dbReference type="Pfam" id="PF00828">
    <property type="entry name" value="Ribosomal_L27A"/>
    <property type="match status" value="1"/>
</dbReference>
<dbReference type="EMBL" id="CP050063">
    <property type="protein sequence ID" value="QIP11250.1"/>
    <property type="molecule type" value="Genomic_DNA"/>
</dbReference>
<dbReference type="InterPro" id="IPR005749">
    <property type="entry name" value="Ribosomal_uL15_bac-type"/>
</dbReference>
<dbReference type="GO" id="GO:0003735">
    <property type="term" value="F:structural constituent of ribosome"/>
    <property type="evidence" value="ECO:0007669"/>
    <property type="project" value="InterPro"/>
</dbReference>
<evidence type="ECO:0000313" key="9">
    <source>
        <dbReference type="Proteomes" id="UP000501802"/>
    </source>
</evidence>
<keyword evidence="3 4" id="KW-0687">Ribonucleoprotein</keyword>
<dbReference type="HAMAP" id="MF_01341">
    <property type="entry name" value="Ribosomal_uL15"/>
    <property type="match status" value="1"/>
</dbReference>
<comment type="function">
    <text evidence="4">Binds to the 23S rRNA.</text>
</comment>
<dbReference type="GO" id="GO:0006412">
    <property type="term" value="P:translation"/>
    <property type="evidence" value="ECO:0007669"/>
    <property type="project" value="UniProtKB-UniRule"/>
</dbReference>
<dbReference type="InterPro" id="IPR001196">
    <property type="entry name" value="Ribosomal_uL15_CS"/>
</dbReference>
<evidence type="ECO:0000313" key="8">
    <source>
        <dbReference type="EMBL" id="QIP11250.1"/>
    </source>
</evidence>
<dbReference type="InterPro" id="IPR030878">
    <property type="entry name" value="Ribosomal_uL15"/>
</dbReference>
<evidence type="ECO:0000256" key="5">
    <source>
        <dbReference type="RuleBase" id="RU003888"/>
    </source>
</evidence>
<evidence type="ECO:0000256" key="1">
    <source>
        <dbReference type="ARBA" id="ARBA00007320"/>
    </source>
</evidence>
<dbReference type="AlphaFoldDB" id="A0A6G9AFL8"/>
<dbReference type="SUPFAM" id="SSF52080">
    <property type="entry name" value="Ribosomal proteins L15p and L18e"/>
    <property type="match status" value="1"/>
</dbReference>
<organism evidence="8 9">
    <name type="scientific">Spirosoma aureum</name>
    <dbReference type="NCBI Taxonomy" id="2692134"/>
    <lineage>
        <taxon>Bacteria</taxon>
        <taxon>Pseudomonadati</taxon>
        <taxon>Bacteroidota</taxon>
        <taxon>Cytophagia</taxon>
        <taxon>Cytophagales</taxon>
        <taxon>Cytophagaceae</taxon>
        <taxon>Spirosoma</taxon>
    </lineage>
</organism>
<gene>
    <name evidence="4 8" type="primary">rplO</name>
    <name evidence="8" type="ORF">G8759_00640</name>
</gene>
<evidence type="ECO:0000256" key="2">
    <source>
        <dbReference type="ARBA" id="ARBA00022980"/>
    </source>
</evidence>
<protein>
    <recommendedName>
        <fullName evidence="4">Large ribosomal subunit protein uL15</fullName>
    </recommendedName>
</protein>
<comment type="subunit">
    <text evidence="4">Part of the 50S ribosomal subunit.</text>
</comment>
<reference evidence="8 9" key="1">
    <citation type="submission" date="2020-03" db="EMBL/GenBank/DDBJ databases">
        <authorList>
            <person name="Kim M.K."/>
        </authorList>
    </citation>
    <scope>NUCLEOTIDE SEQUENCE [LARGE SCALE GENOMIC DNA]</scope>
    <source>
        <strain evidence="8 9">BT328</strain>
    </source>
</reference>
<dbReference type="InterPro" id="IPR036227">
    <property type="entry name" value="Ribosomal_uL15/eL18_sf"/>
</dbReference>
<dbReference type="Gene3D" id="3.100.10.10">
    <property type="match status" value="1"/>
</dbReference>
<proteinExistence type="inferred from homology"/>
<keyword evidence="4" id="KW-0699">rRNA-binding</keyword>
<accession>A0A6G9AFL8</accession>
<sequence>MNLSNLRPAKGSVRERKRVGRGQGSGMGGTSTRGHKGAQSRSGYSRKTHFEGGQMPLQRRVPKFGFKNINRVEYKPLNLDSIQALVDETKATVVDIDFLLQHGLVSKKDLVKILSRGELTSAVEVHAHAFSSSAKEAIEKAGGKAIVPAKQAKEEATN</sequence>
<name>A0A6G9AFL8_9BACT</name>
<dbReference type="PANTHER" id="PTHR12934:SF11">
    <property type="entry name" value="LARGE RIBOSOMAL SUBUNIT PROTEIN UL15M"/>
    <property type="match status" value="1"/>
</dbReference>
<dbReference type="GO" id="GO:0022625">
    <property type="term" value="C:cytosolic large ribosomal subunit"/>
    <property type="evidence" value="ECO:0007669"/>
    <property type="project" value="TreeGrafter"/>
</dbReference>
<evidence type="ECO:0000256" key="4">
    <source>
        <dbReference type="HAMAP-Rule" id="MF_01341"/>
    </source>
</evidence>
<dbReference type="KEGG" id="spib:G8759_00640"/>
<keyword evidence="2 4" id="KW-0689">Ribosomal protein</keyword>
<evidence type="ECO:0000256" key="6">
    <source>
        <dbReference type="SAM" id="MobiDB-lite"/>
    </source>
</evidence>
<dbReference type="InterPro" id="IPR021131">
    <property type="entry name" value="Ribosomal_uL15/eL18"/>
</dbReference>
<feature type="domain" description="Large ribosomal subunit protein uL15/eL18" evidence="7">
    <location>
        <begin position="76"/>
        <end position="145"/>
    </location>
</feature>
<feature type="compositionally biased region" description="Gly residues" evidence="6">
    <location>
        <begin position="21"/>
        <end position="31"/>
    </location>
</feature>
<keyword evidence="9" id="KW-1185">Reference proteome</keyword>
<keyword evidence="4" id="KW-0694">RNA-binding</keyword>
<evidence type="ECO:0000256" key="3">
    <source>
        <dbReference type="ARBA" id="ARBA00023274"/>
    </source>
</evidence>
<dbReference type="Proteomes" id="UP000501802">
    <property type="component" value="Chromosome"/>
</dbReference>
<dbReference type="NCBIfam" id="TIGR01071">
    <property type="entry name" value="rplO_bact"/>
    <property type="match status" value="1"/>
</dbReference>
<dbReference type="RefSeq" id="WP_162388474.1">
    <property type="nucleotide sequence ID" value="NZ_CP050063.1"/>
</dbReference>
<feature type="region of interest" description="Disordered" evidence="6">
    <location>
        <begin position="1"/>
        <end position="57"/>
    </location>
</feature>